<evidence type="ECO:0000259" key="4">
    <source>
        <dbReference type="Pfam" id="PF01420"/>
    </source>
</evidence>
<organism evidence="5 6">
    <name type="scientific">Puia dinghuensis</name>
    <dbReference type="NCBI Taxonomy" id="1792502"/>
    <lineage>
        <taxon>Bacteria</taxon>
        <taxon>Pseudomonadati</taxon>
        <taxon>Bacteroidota</taxon>
        <taxon>Chitinophagia</taxon>
        <taxon>Chitinophagales</taxon>
        <taxon>Chitinophagaceae</taxon>
        <taxon>Puia</taxon>
    </lineage>
</organism>
<dbReference type="RefSeq" id="WP_188938010.1">
    <property type="nucleotide sequence ID" value="NZ_BMJC01000008.1"/>
</dbReference>
<dbReference type="GO" id="GO:0009307">
    <property type="term" value="P:DNA restriction-modification system"/>
    <property type="evidence" value="ECO:0007669"/>
    <property type="project" value="UniProtKB-KW"/>
</dbReference>
<evidence type="ECO:0000256" key="2">
    <source>
        <dbReference type="ARBA" id="ARBA00022747"/>
    </source>
</evidence>
<evidence type="ECO:0000313" key="5">
    <source>
        <dbReference type="EMBL" id="GGB24815.1"/>
    </source>
</evidence>
<dbReference type="GO" id="GO:0003677">
    <property type="term" value="F:DNA binding"/>
    <property type="evidence" value="ECO:0007669"/>
    <property type="project" value="UniProtKB-KW"/>
</dbReference>
<dbReference type="EMBL" id="BMJC01000008">
    <property type="protein sequence ID" value="GGB24815.1"/>
    <property type="molecule type" value="Genomic_DNA"/>
</dbReference>
<comment type="similarity">
    <text evidence="1">Belongs to the type-I restriction system S methylase family.</text>
</comment>
<reference evidence="5" key="2">
    <citation type="submission" date="2020-09" db="EMBL/GenBank/DDBJ databases">
        <authorList>
            <person name="Sun Q."/>
            <person name="Zhou Y."/>
        </authorList>
    </citation>
    <scope>NUCLEOTIDE SEQUENCE</scope>
    <source>
        <strain evidence="5">CGMCC 1.15448</strain>
    </source>
</reference>
<keyword evidence="2" id="KW-0680">Restriction system</keyword>
<comment type="caution">
    <text evidence="5">The sequence shown here is derived from an EMBL/GenBank/DDBJ whole genome shotgun (WGS) entry which is preliminary data.</text>
</comment>
<protein>
    <recommendedName>
        <fullName evidence="4">Type I restriction modification DNA specificity domain-containing protein</fullName>
    </recommendedName>
</protein>
<sequence length="186" mass="20857">MLKISLSEIAEIRFGLHALPGSWGPISYLQVRHFSEDGLRIPGSEEYLPLTTKNKSHVLLDGDVLFVGKGSRLFSWCYTKSEQPVIASSIFFVLRPDVKVVYPEYLSTILNAPQSKTLFLQLGSGTNIFSIRKSELGAFEIPIPPLAQQKRIATLARLHQQETALARQLIAEKQNMYTSIISKLIK</sequence>
<gene>
    <name evidence="5" type="ORF">GCM10011511_55930</name>
</gene>
<proteinExistence type="inferred from homology"/>
<dbReference type="InterPro" id="IPR044946">
    <property type="entry name" value="Restrct_endonuc_typeI_TRD_sf"/>
</dbReference>
<reference evidence="5" key="1">
    <citation type="journal article" date="2014" name="Int. J. Syst. Evol. Microbiol.">
        <title>Complete genome sequence of Corynebacterium casei LMG S-19264T (=DSM 44701T), isolated from a smear-ripened cheese.</title>
        <authorList>
            <consortium name="US DOE Joint Genome Institute (JGI-PGF)"/>
            <person name="Walter F."/>
            <person name="Albersmeier A."/>
            <person name="Kalinowski J."/>
            <person name="Ruckert C."/>
        </authorList>
    </citation>
    <scope>NUCLEOTIDE SEQUENCE</scope>
    <source>
        <strain evidence="5">CGMCC 1.15448</strain>
    </source>
</reference>
<feature type="domain" description="Type I restriction modification DNA specificity" evidence="4">
    <location>
        <begin position="82"/>
        <end position="171"/>
    </location>
</feature>
<dbReference type="Proteomes" id="UP000607559">
    <property type="component" value="Unassembled WGS sequence"/>
</dbReference>
<keyword evidence="6" id="KW-1185">Reference proteome</keyword>
<name>A0A8J2UJ08_9BACT</name>
<dbReference type="InterPro" id="IPR000055">
    <property type="entry name" value="Restrct_endonuc_typeI_TRD"/>
</dbReference>
<dbReference type="AlphaFoldDB" id="A0A8J2UJ08"/>
<dbReference type="PANTHER" id="PTHR30408:SF12">
    <property type="entry name" value="TYPE I RESTRICTION ENZYME MJAVIII SPECIFICITY SUBUNIT"/>
    <property type="match status" value="1"/>
</dbReference>
<accession>A0A8J2UJ08</accession>
<keyword evidence="3" id="KW-0238">DNA-binding</keyword>
<dbReference type="PANTHER" id="PTHR30408">
    <property type="entry name" value="TYPE-1 RESTRICTION ENZYME ECOKI SPECIFICITY PROTEIN"/>
    <property type="match status" value="1"/>
</dbReference>
<dbReference type="Pfam" id="PF01420">
    <property type="entry name" value="Methylase_S"/>
    <property type="match status" value="1"/>
</dbReference>
<evidence type="ECO:0000256" key="1">
    <source>
        <dbReference type="ARBA" id="ARBA00010923"/>
    </source>
</evidence>
<dbReference type="Gene3D" id="3.90.220.20">
    <property type="entry name" value="DNA methylase specificity domains"/>
    <property type="match status" value="1"/>
</dbReference>
<evidence type="ECO:0000256" key="3">
    <source>
        <dbReference type="ARBA" id="ARBA00023125"/>
    </source>
</evidence>
<dbReference type="SUPFAM" id="SSF116734">
    <property type="entry name" value="DNA methylase specificity domain"/>
    <property type="match status" value="1"/>
</dbReference>
<dbReference type="InterPro" id="IPR052021">
    <property type="entry name" value="Type-I_RS_S_subunit"/>
</dbReference>
<evidence type="ECO:0000313" key="6">
    <source>
        <dbReference type="Proteomes" id="UP000607559"/>
    </source>
</evidence>